<dbReference type="Proteomes" id="UP001626550">
    <property type="component" value="Unassembled WGS sequence"/>
</dbReference>
<proteinExistence type="predicted"/>
<sequence>MEELKNLMEHGQVDNITIAPRKDSNEAIIHLHDAVRVHGVVTKIVSMFPISENFELSVRDYESFLGISSSEAIKINQAH</sequence>
<dbReference type="EMBL" id="JBJKFK010000516">
    <property type="protein sequence ID" value="KAL3316591.1"/>
    <property type="molecule type" value="Genomic_DNA"/>
</dbReference>
<evidence type="ECO:0000313" key="1">
    <source>
        <dbReference type="EMBL" id="KAL3316591.1"/>
    </source>
</evidence>
<reference evidence="1 2" key="1">
    <citation type="submission" date="2024-11" db="EMBL/GenBank/DDBJ databases">
        <title>Adaptive evolution of stress response genes in parasites aligns with host niche diversity.</title>
        <authorList>
            <person name="Hahn C."/>
            <person name="Resl P."/>
        </authorList>
    </citation>
    <scope>NUCLEOTIDE SEQUENCE [LARGE SCALE GENOMIC DNA]</scope>
    <source>
        <strain evidence="1">EGGRZ-B1_66</strain>
        <tissue evidence="1">Body</tissue>
    </source>
</reference>
<keyword evidence="2" id="KW-1185">Reference proteome</keyword>
<accession>A0ABD2QAK8</accession>
<gene>
    <name evidence="1" type="ORF">Ciccas_004765</name>
</gene>
<evidence type="ECO:0000313" key="2">
    <source>
        <dbReference type="Proteomes" id="UP001626550"/>
    </source>
</evidence>
<dbReference type="AlphaFoldDB" id="A0ABD2QAK8"/>
<protein>
    <submittedName>
        <fullName evidence="1">Uncharacterized protein</fullName>
    </submittedName>
</protein>
<name>A0ABD2QAK8_9PLAT</name>
<organism evidence="1 2">
    <name type="scientific">Cichlidogyrus casuarinus</name>
    <dbReference type="NCBI Taxonomy" id="1844966"/>
    <lineage>
        <taxon>Eukaryota</taxon>
        <taxon>Metazoa</taxon>
        <taxon>Spiralia</taxon>
        <taxon>Lophotrochozoa</taxon>
        <taxon>Platyhelminthes</taxon>
        <taxon>Monogenea</taxon>
        <taxon>Monopisthocotylea</taxon>
        <taxon>Dactylogyridea</taxon>
        <taxon>Ancyrocephalidae</taxon>
        <taxon>Cichlidogyrus</taxon>
    </lineage>
</organism>
<comment type="caution">
    <text evidence="1">The sequence shown here is derived from an EMBL/GenBank/DDBJ whole genome shotgun (WGS) entry which is preliminary data.</text>
</comment>